<proteinExistence type="predicted"/>
<feature type="region of interest" description="Disordered" evidence="1">
    <location>
        <begin position="43"/>
        <end position="66"/>
    </location>
</feature>
<sequence length="147" mass="15617">MAKSCDWPSLCRFLGHGNGKRIAASQPGCTRDSGGMSVTPCRGVPGGRLRHRRQRHCSRPGDIRAPVAGHKRLPRASPQADVAKLPTSIPAPQHLVHQSPAGRPISYAPSKARGIESGRSLSRPAARILDPCPGDLPGSVVNLVKFL</sequence>
<dbReference type="Proteomes" id="UP000030693">
    <property type="component" value="Unassembled WGS sequence"/>
</dbReference>
<evidence type="ECO:0000256" key="1">
    <source>
        <dbReference type="SAM" id="MobiDB-lite"/>
    </source>
</evidence>
<organism evidence="2">
    <name type="scientific">Fonticula alba</name>
    <name type="common">Slime mold</name>
    <dbReference type="NCBI Taxonomy" id="691883"/>
    <lineage>
        <taxon>Eukaryota</taxon>
        <taxon>Rotosphaerida</taxon>
        <taxon>Fonticulaceae</taxon>
        <taxon>Fonticula</taxon>
    </lineage>
</organism>
<feature type="compositionally biased region" description="Basic residues" evidence="1">
    <location>
        <begin position="48"/>
        <end position="58"/>
    </location>
</feature>
<reference evidence="2" key="1">
    <citation type="submission" date="2013-04" db="EMBL/GenBank/DDBJ databases">
        <title>The Genome Sequence of Fonticula alba ATCC 38817.</title>
        <authorList>
            <consortium name="The Broad Institute Genomics Platform"/>
            <person name="Russ C."/>
            <person name="Cuomo C."/>
            <person name="Burger G."/>
            <person name="Gray M.W."/>
            <person name="Holland P.W.H."/>
            <person name="King N."/>
            <person name="Lang F.B.F."/>
            <person name="Roger A.J."/>
            <person name="Ruiz-Trillo I."/>
            <person name="Brown M."/>
            <person name="Walker B."/>
            <person name="Young S."/>
            <person name="Zeng Q."/>
            <person name="Gargeya S."/>
            <person name="Fitzgerald M."/>
            <person name="Haas B."/>
            <person name="Abouelleil A."/>
            <person name="Allen A.W."/>
            <person name="Alvarado L."/>
            <person name="Arachchi H.M."/>
            <person name="Berlin A.M."/>
            <person name="Chapman S.B."/>
            <person name="Gainer-Dewar J."/>
            <person name="Goldberg J."/>
            <person name="Griggs A."/>
            <person name="Gujja S."/>
            <person name="Hansen M."/>
            <person name="Howarth C."/>
            <person name="Imamovic A."/>
            <person name="Ireland A."/>
            <person name="Larimer J."/>
            <person name="McCowan C."/>
            <person name="Murphy C."/>
            <person name="Pearson M."/>
            <person name="Poon T.W."/>
            <person name="Priest M."/>
            <person name="Roberts A."/>
            <person name="Saif S."/>
            <person name="Shea T."/>
            <person name="Sisk P."/>
            <person name="Sykes S."/>
            <person name="Wortman J."/>
            <person name="Nusbaum C."/>
            <person name="Birren B."/>
        </authorList>
    </citation>
    <scope>NUCLEOTIDE SEQUENCE [LARGE SCALE GENOMIC DNA]</scope>
    <source>
        <strain evidence="2">ATCC 38817</strain>
    </source>
</reference>
<name>A0A058Z0G1_FONAL</name>
<dbReference type="RefSeq" id="XP_009498179.1">
    <property type="nucleotide sequence ID" value="XM_009499904.1"/>
</dbReference>
<protein>
    <submittedName>
        <fullName evidence="2">Uncharacterized protein</fullName>
    </submittedName>
</protein>
<dbReference type="EMBL" id="KB932221">
    <property type="protein sequence ID" value="KCV67413.1"/>
    <property type="molecule type" value="Genomic_DNA"/>
</dbReference>
<gene>
    <name evidence="2" type="ORF">H696_06156</name>
</gene>
<dbReference type="GeneID" id="20530881"/>
<evidence type="ECO:0000313" key="3">
    <source>
        <dbReference type="Proteomes" id="UP000030693"/>
    </source>
</evidence>
<keyword evidence="3" id="KW-1185">Reference proteome</keyword>
<dbReference type="AlphaFoldDB" id="A0A058Z0G1"/>
<evidence type="ECO:0000313" key="2">
    <source>
        <dbReference type="EMBL" id="KCV67413.1"/>
    </source>
</evidence>
<accession>A0A058Z0G1</accession>